<name>A0A2U8E1Z0_9BACT</name>
<keyword evidence="2" id="KW-0812">Transmembrane</keyword>
<organism evidence="3 4">
    <name type="scientific">Ereboglobus luteus</name>
    <dbReference type="NCBI Taxonomy" id="1796921"/>
    <lineage>
        <taxon>Bacteria</taxon>
        <taxon>Pseudomonadati</taxon>
        <taxon>Verrucomicrobiota</taxon>
        <taxon>Opitutia</taxon>
        <taxon>Opitutales</taxon>
        <taxon>Opitutaceae</taxon>
        <taxon>Ereboglobus</taxon>
    </lineage>
</organism>
<dbReference type="Proteomes" id="UP000244896">
    <property type="component" value="Chromosome"/>
</dbReference>
<evidence type="ECO:0000313" key="4">
    <source>
        <dbReference type="Proteomes" id="UP000244896"/>
    </source>
</evidence>
<feature type="region of interest" description="Disordered" evidence="1">
    <location>
        <begin position="47"/>
        <end position="106"/>
    </location>
</feature>
<protein>
    <submittedName>
        <fullName evidence="3">Uncharacterized protein</fullName>
    </submittedName>
</protein>
<gene>
    <name evidence="3" type="ORF">CKA38_06205</name>
</gene>
<evidence type="ECO:0000313" key="3">
    <source>
        <dbReference type="EMBL" id="AWI08898.1"/>
    </source>
</evidence>
<feature type="compositionally biased region" description="Low complexity" evidence="1">
    <location>
        <begin position="52"/>
        <end position="80"/>
    </location>
</feature>
<reference evidence="3 4" key="1">
    <citation type="journal article" date="2018" name="Syst. Appl. Microbiol.">
        <title>Ereboglobus luteus gen. nov. sp. nov. from cockroach guts, and new insights into the oxygen relationship of the genera Opitutus and Didymococcus (Verrucomicrobia: Opitutaceae).</title>
        <authorList>
            <person name="Tegtmeier D."/>
            <person name="Belitz A."/>
            <person name="Radek R."/>
            <person name="Heimerl T."/>
            <person name="Brune A."/>
        </authorList>
    </citation>
    <scope>NUCLEOTIDE SEQUENCE [LARGE SCALE GENOMIC DNA]</scope>
    <source>
        <strain evidence="3 4">Ho45</strain>
    </source>
</reference>
<dbReference type="KEGG" id="elut:CKA38_06205"/>
<keyword evidence="2" id="KW-1133">Transmembrane helix</keyword>
<dbReference type="AlphaFoldDB" id="A0A2U8E1Z0"/>
<feature type="compositionally biased region" description="Basic and acidic residues" evidence="1">
    <location>
        <begin position="193"/>
        <end position="205"/>
    </location>
</feature>
<evidence type="ECO:0000256" key="1">
    <source>
        <dbReference type="SAM" id="MobiDB-lite"/>
    </source>
</evidence>
<sequence length="205" mass="23142">MSEPDNNTEEDLRSPREKASKIPSWIMVGFILGALTFYTVSDYLNRPEKEQPSAPSGTQSSGSATSGTAQPTDTAATDQQSPAPDATASGSDTPKPSDTPPPPENARYMSLLVMDAIFRQWSVNAMWEYNTTQVVFWNPADNKYSVFVEVFRIGGNDDDGTYYYRMIDRPTRPVIRDDSRPDAPILFTESEEATQRRKENQRWWR</sequence>
<evidence type="ECO:0000256" key="2">
    <source>
        <dbReference type="SAM" id="Phobius"/>
    </source>
</evidence>
<feature type="transmembrane region" description="Helical" evidence="2">
    <location>
        <begin position="22"/>
        <end position="40"/>
    </location>
</feature>
<dbReference type="RefSeq" id="WP_108824710.1">
    <property type="nucleotide sequence ID" value="NZ_CP023004.1"/>
</dbReference>
<keyword evidence="2" id="KW-0472">Membrane</keyword>
<dbReference type="OrthoDB" id="194272at2"/>
<keyword evidence="4" id="KW-1185">Reference proteome</keyword>
<feature type="region of interest" description="Disordered" evidence="1">
    <location>
        <begin position="175"/>
        <end position="205"/>
    </location>
</feature>
<proteinExistence type="predicted"/>
<accession>A0A2U8E1Z0</accession>
<dbReference type="EMBL" id="CP023004">
    <property type="protein sequence ID" value="AWI08898.1"/>
    <property type="molecule type" value="Genomic_DNA"/>
</dbReference>